<reference evidence="10" key="1">
    <citation type="submission" date="2025-08" db="UniProtKB">
        <authorList>
            <consortium name="RefSeq"/>
        </authorList>
    </citation>
    <scope>IDENTIFICATION</scope>
</reference>
<evidence type="ECO:0000313" key="10">
    <source>
        <dbReference type="RefSeq" id="XP_011495643.1"/>
    </source>
</evidence>
<proteinExistence type="inferred from homology"/>
<dbReference type="GO" id="GO:0008180">
    <property type="term" value="C:COP9 signalosome"/>
    <property type="evidence" value="ECO:0007669"/>
    <property type="project" value="UniProtKB-KW"/>
</dbReference>
<gene>
    <name evidence="10" type="primary">LOC105360443</name>
</gene>
<dbReference type="CTD" id="49077"/>
<keyword evidence="5" id="KW-0963">Cytoplasm</keyword>
<evidence type="ECO:0000256" key="1">
    <source>
        <dbReference type="ARBA" id="ARBA00004123"/>
    </source>
</evidence>
<keyword evidence="9" id="KW-1185">Reference proteome</keyword>
<organism evidence="9 10">
    <name type="scientific">Ceratosolen solmsi marchali</name>
    <dbReference type="NCBI Taxonomy" id="326594"/>
    <lineage>
        <taxon>Eukaryota</taxon>
        <taxon>Metazoa</taxon>
        <taxon>Ecdysozoa</taxon>
        <taxon>Arthropoda</taxon>
        <taxon>Hexapoda</taxon>
        <taxon>Insecta</taxon>
        <taxon>Pterygota</taxon>
        <taxon>Neoptera</taxon>
        <taxon>Endopterygota</taxon>
        <taxon>Hymenoptera</taxon>
        <taxon>Apocrita</taxon>
        <taxon>Proctotrupomorpha</taxon>
        <taxon>Chalcidoidea</taxon>
        <taxon>Agaonidae</taxon>
        <taxon>Agaoninae</taxon>
        <taxon>Ceratosolen</taxon>
    </lineage>
</organism>
<dbReference type="AlphaFoldDB" id="A0AAJ6YCW7"/>
<dbReference type="KEGG" id="csol:105360443"/>
<dbReference type="SUPFAM" id="SSF46785">
    <property type="entry name" value="Winged helix' DNA-binding domain"/>
    <property type="match status" value="1"/>
</dbReference>
<dbReference type="GO" id="GO:0005737">
    <property type="term" value="C:cytoplasm"/>
    <property type="evidence" value="ECO:0007669"/>
    <property type="project" value="UniProtKB-SubCell"/>
</dbReference>
<protein>
    <recommendedName>
        <fullName evidence="4">COP9 signalosome complex subunit 8</fullName>
    </recommendedName>
</protein>
<evidence type="ECO:0000256" key="3">
    <source>
        <dbReference type="ARBA" id="ARBA00008252"/>
    </source>
</evidence>
<dbReference type="GO" id="GO:0010387">
    <property type="term" value="P:COP9 signalosome assembly"/>
    <property type="evidence" value="ECO:0007669"/>
    <property type="project" value="InterPro"/>
</dbReference>
<dbReference type="PANTHER" id="PTHR13339:SF0">
    <property type="entry name" value="COP9 SIGNALOSOME COMPLEX SUBUNIT 8"/>
    <property type="match status" value="1"/>
</dbReference>
<evidence type="ECO:0000256" key="4">
    <source>
        <dbReference type="ARBA" id="ARBA00014875"/>
    </source>
</evidence>
<dbReference type="PANTHER" id="PTHR13339">
    <property type="entry name" value="COP9 SIGNALOSOME COMPLEX SUBUNIT 8"/>
    <property type="match status" value="1"/>
</dbReference>
<dbReference type="InterPro" id="IPR000717">
    <property type="entry name" value="PCI_dom"/>
</dbReference>
<keyword evidence="7" id="KW-0539">Nucleus</keyword>
<dbReference type="GO" id="GO:0000338">
    <property type="term" value="P:protein deneddylation"/>
    <property type="evidence" value="ECO:0007669"/>
    <property type="project" value="InterPro"/>
</dbReference>
<evidence type="ECO:0000259" key="8">
    <source>
        <dbReference type="PROSITE" id="PS50250"/>
    </source>
</evidence>
<evidence type="ECO:0000313" key="9">
    <source>
        <dbReference type="Proteomes" id="UP000695007"/>
    </source>
</evidence>
<dbReference type="PROSITE" id="PS50250">
    <property type="entry name" value="PCI"/>
    <property type="match status" value="1"/>
</dbReference>
<dbReference type="RefSeq" id="XP_011495643.1">
    <property type="nucleotide sequence ID" value="XM_011497341.1"/>
</dbReference>
<keyword evidence="6" id="KW-0736">Signalosome</keyword>
<dbReference type="GeneID" id="105360443"/>
<evidence type="ECO:0000256" key="2">
    <source>
        <dbReference type="ARBA" id="ARBA00004496"/>
    </source>
</evidence>
<comment type="subcellular location">
    <subcellularLocation>
        <location evidence="2">Cytoplasm</location>
    </subcellularLocation>
    <subcellularLocation>
        <location evidence="1">Nucleus</location>
    </subcellularLocation>
</comment>
<evidence type="ECO:0000256" key="7">
    <source>
        <dbReference type="ARBA" id="ARBA00023242"/>
    </source>
</evidence>
<feature type="domain" description="PCI" evidence="8">
    <location>
        <begin position="1"/>
        <end position="169"/>
    </location>
</feature>
<dbReference type="Pfam" id="PF10075">
    <property type="entry name" value="CSN8_PSD8_EIF3K"/>
    <property type="match status" value="1"/>
</dbReference>
<evidence type="ECO:0000256" key="5">
    <source>
        <dbReference type="ARBA" id="ARBA00022490"/>
    </source>
</evidence>
<name>A0AAJ6YCW7_9HYME</name>
<evidence type="ECO:0000256" key="6">
    <source>
        <dbReference type="ARBA" id="ARBA00022790"/>
    </source>
</evidence>
<dbReference type="Proteomes" id="UP000695007">
    <property type="component" value="Unplaced"/>
</dbReference>
<dbReference type="InterPro" id="IPR036390">
    <property type="entry name" value="WH_DNA-bd_sf"/>
</dbReference>
<comment type="similarity">
    <text evidence="3">Belongs to the CSN8 family.</text>
</comment>
<accession>A0AAJ6YCW7</accession>
<dbReference type="InterPro" id="IPR033205">
    <property type="entry name" value="COP9_CSN8"/>
</dbReference>
<dbReference type="InterPro" id="IPR033464">
    <property type="entry name" value="CSN8_PSD8_EIF3K"/>
</dbReference>
<dbReference type="Gene3D" id="1.25.40.990">
    <property type="match status" value="1"/>
</dbReference>
<sequence>MIKDIDKFLSDLEKGELETADGLPHSQMYSQLLAIYLFQNELCYAKYLWKRIPINIKNSCSDVRSIWTVAQKMWQRDWPAVHIALNVEWNKNVADIMNALKERIRERAIILISEAYSSLDITTLAKMIGLSPEESRKIAIEKGWHVVGTIIKPHKIYKQQTSSTVEAITEEQLYKLTQFVSFLEN</sequence>